<comment type="caution">
    <text evidence="1">The sequence shown here is derived from an EMBL/GenBank/DDBJ whole genome shotgun (WGS) entry which is preliminary data.</text>
</comment>
<organism evidence="1 2">
    <name type="scientific">Ensete ventricosum</name>
    <name type="common">Abyssinian banana</name>
    <name type="synonym">Musa ensete</name>
    <dbReference type="NCBI Taxonomy" id="4639"/>
    <lineage>
        <taxon>Eukaryota</taxon>
        <taxon>Viridiplantae</taxon>
        <taxon>Streptophyta</taxon>
        <taxon>Embryophyta</taxon>
        <taxon>Tracheophyta</taxon>
        <taxon>Spermatophyta</taxon>
        <taxon>Magnoliopsida</taxon>
        <taxon>Liliopsida</taxon>
        <taxon>Zingiberales</taxon>
        <taxon>Musaceae</taxon>
        <taxon>Ensete</taxon>
    </lineage>
</organism>
<dbReference type="AlphaFoldDB" id="A0A426XZ00"/>
<accession>A0A426XZ00</accession>
<evidence type="ECO:0000313" key="2">
    <source>
        <dbReference type="Proteomes" id="UP000287651"/>
    </source>
</evidence>
<proteinExistence type="predicted"/>
<name>A0A426XZ00_ENSVE</name>
<gene>
    <name evidence="1" type="ORF">B296_00055583</name>
</gene>
<evidence type="ECO:0000313" key="1">
    <source>
        <dbReference type="EMBL" id="RRT44743.1"/>
    </source>
</evidence>
<dbReference type="EMBL" id="AMZH03016281">
    <property type="protein sequence ID" value="RRT44743.1"/>
    <property type="molecule type" value="Genomic_DNA"/>
</dbReference>
<sequence>MFSHSVDSRGHLARKWFTVGGLLCAIAHSVGDRYVYRQVLVPTSSLSWATTSTRGLAIGNRPGRGLRPYRQPL</sequence>
<dbReference type="Proteomes" id="UP000287651">
    <property type="component" value="Unassembled WGS sequence"/>
</dbReference>
<protein>
    <submittedName>
        <fullName evidence="1">Uncharacterized protein</fullName>
    </submittedName>
</protein>
<reference evidence="1 2" key="1">
    <citation type="journal article" date="2014" name="Agronomy (Basel)">
        <title>A Draft Genome Sequence for Ensete ventricosum, the Drought-Tolerant Tree Against Hunger.</title>
        <authorList>
            <person name="Harrison J."/>
            <person name="Moore K.A."/>
            <person name="Paszkiewicz K."/>
            <person name="Jones T."/>
            <person name="Grant M."/>
            <person name="Ambacheew D."/>
            <person name="Muzemil S."/>
            <person name="Studholme D.J."/>
        </authorList>
    </citation>
    <scope>NUCLEOTIDE SEQUENCE [LARGE SCALE GENOMIC DNA]</scope>
</reference>